<feature type="domain" description="Secretion system C-terminal sorting" evidence="1">
    <location>
        <begin position="529"/>
        <end position="605"/>
    </location>
</feature>
<dbReference type="Pfam" id="PF18962">
    <property type="entry name" value="Por_Secre_tail"/>
    <property type="match status" value="1"/>
</dbReference>
<accession>A0A4Z0Q1K7</accession>
<reference evidence="2 3" key="1">
    <citation type="submission" date="2019-04" db="EMBL/GenBank/DDBJ databases">
        <authorList>
            <person name="Feng G."/>
            <person name="Zhang J."/>
            <person name="Zhu H."/>
        </authorList>
    </citation>
    <scope>NUCLEOTIDE SEQUENCE [LARGE SCALE GENOMIC DNA]</scope>
    <source>
        <strain evidence="2 3">JCM 31653</strain>
    </source>
</reference>
<dbReference type="Proteomes" id="UP000297549">
    <property type="component" value="Unassembled WGS sequence"/>
</dbReference>
<dbReference type="InterPro" id="IPR052918">
    <property type="entry name" value="Motility_Chemotaxis_Reg"/>
</dbReference>
<evidence type="ECO:0000259" key="1">
    <source>
        <dbReference type="Pfam" id="PF18962"/>
    </source>
</evidence>
<name>A0A4Z0Q1K7_9BACT</name>
<proteinExistence type="predicted"/>
<comment type="caution">
    <text evidence="2">The sequence shown here is derived from an EMBL/GenBank/DDBJ whole genome shotgun (WGS) entry which is preliminary data.</text>
</comment>
<dbReference type="OrthoDB" id="870410at2"/>
<dbReference type="PANTHER" id="PTHR35580:SF1">
    <property type="entry name" value="PHYTASE-LIKE DOMAIN-CONTAINING PROTEIN"/>
    <property type="match status" value="1"/>
</dbReference>
<evidence type="ECO:0000313" key="2">
    <source>
        <dbReference type="EMBL" id="TGE23870.1"/>
    </source>
</evidence>
<organism evidence="2 3">
    <name type="scientific">Hymenobacter aquaticus</name>
    <dbReference type="NCBI Taxonomy" id="1867101"/>
    <lineage>
        <taxon>Bacteria</taxon>
        <taxon>Pseudomonadati</taxon>
        <taxon>Bacteroidota</taxon>
        <taxon>Cytophagia</taxon>
        <taxon>Cytophagales</taxon>
        <taxon>Hymenobacteraceae</taxon>
        <taxon>Hymenobacter</taxon>
    </lineage>
</organism>
<dbReference type="AlphaFoldDB" id="A0A4Z0Q1K7"/>
<dbReference type="InterPro" id="IPR026444">
    <property type="entry name" value="Secre_tail"/>
</dbReference>
<protein>
    <submittedName>
        <fullName evidence="2">T9SS type A sorting domain-containing protein</fullName>
    </submittedName>
</protein>
<dbReference type="PANTHER" id="PTHR35580">
    <property type="entry name" value="CELL SURFACE GLYCOPROTEIN (S-LAYER PROTEIN)-LIKE PROTEIN"/>
    <property type="match status" value="1"/>
</dbReference>
<evidence type="ECO:0000313" key="3">
    <source>
        <dbReference type="Proteomes" id="UP000297549"/>
    </source>
</evidence>
<keyword evidence="3" id="KW-1185">Reference proteome</keyword>
<dbReference type="EMBL" id="SRLC01000001">
    <property type="protein sequence ID" value="TGE23870.1"/>
    <property type="molecule type" value="Genomic_DNA"/>
</dbReference>
<gene>
    <name evidence="2" type="ORF">E5K00_01245</name>
</gene>
<sequence length="606" mass="61505">MLRRNVVLLVLLTPYAMTTLAHFSALSRRGWLRGLLILLGALIAAPSLAQTPAWQMAQLLSTRTIAGATATDAAGNVYLAGSFVGSATFGTTTLNAQNAADTDVFVAKWSPATGCFVWARRAGGSSSERATALAVNGNQVYVLGTFSSATAAFGNTTLTNSSADGNQADIFVAKLTDAGATADFTWAQAGGGPGLDYATGLALTGNSVYIAGYFEGSTVRFGSTALFNSNPMPSGPATSEVYVAKLADAGSTASFNWAVRIGGQGSEQAFGLAASGSNLYVVGYFDSQSVRYGCTLCISNLISAGGADAFVGKLTDAGTGATFGWVQGIGGSGSEVALAVAAQQDEVYVTGAFSSPTLGLGATTLANSGLSNAFITKLTDNGATMSFRWAEAIGSVGLGITLPQTLRVQGPAVYVAGSFTGATARFGGYSLANSGSIGTDDVFVAGWTDTGASSSVAWVAQAGGVGNDQVFDLALHNTSLFLTGVAILPARFGPLVPAGPAGSQFGFFAQLAAPVLALAPPLPLPGLELYPNPAQHSLTIEVVAPAGPVRLTLGDAQGRVVRPAAVLLPDASGQRYRISLAGLAPGLYLATVQSGSRQIVRRLLVQ</sequence>
<dbReference type="NCBIfam" id="TIGR04183">
    <property type="entry name" value="Por_Secre_tail"/>
    <property type="match status" value="1"/>
</dbReference>